<dbReference type="Proteomes" id="UP001175271">
    <property type="component" value="Unassembled WGS sequence"/>
</dbReference>
<accession>A0AA39ILA1</accession>
<dbReference type="InterPro" id="IPR010920">
    <property type="entry name" value="LSM_dom_sf"/>
</dbReference>
<dbReference type="PANTHER" id="PTHR21196">
    <property type="entry name" value="U7 SNRNA-ASSOCIATED SM-LIKE PROTEIN LSM10"/>
    <property type="match status" value="1"/>
</dbReference>
<organism evidence="2 3">
    <name type="scientific">Steinernema hermaphroditum</name>
    <dbReference type="NCBI Taxonomy" id="289476"/>
    <lineage>
        <taxon>Eukaryota</taxon>
        <taxon>Metazoa</taxon>
        <taxon>Ecdysozoa</taxon>
        <taxon>Nematoda</taxon>
        <taxon>Chromadorea</taxon>
        <taxon>Rhabditida</taxon>
        <taxon>Tylenchina</taxon>
        <taxon>Panagrolaimomorpha</taxon>
        <taxon>Strongyloidoidea</taxon>
        <taxon>Steinernematidae</taxon>
        <taxon>Steinernema</taxon>
    </lineage>
</organism>
<proteinExistence type="predicted"/>
<dbReference type="GO" id="GO:0071254">
    <property type="term" value="C:cytoplasmic U snRNP body"/>
    <property type="evidence" value="ECO:0007669"/>
    <property type="project" value="TreeGrafter"/>
</dbReference>
<dbReference type="Pfam" id="PF01423">
    <property type="entry name" value="LSM"/>
    <property type="match status" value="1"/>
</dbReference>
<comment type="caution">
    <text evidence="2">The sequence shown here is derived from an EMBL/GenBank/DDBJ whole genome shotgun (WGS) entry which is preliminary data.</text>
</comment>
<dbReference type="PANTHER" id="PTHR21196:SF1">
    <property type="entry name" value="U7 SNRNA-ASSOCIATED SM-LIKE PROTEIN LSM10"/>
    <property type="match status" value="1"/>
</dbReference>
<evidence type="ECO:0000313" key="2">
    <source>
        <dbReference type="EMBL" id="KAK0425745.1"/>
    </source>
</evidence>
<protein>
    <recommendedName>
        <fullName evidence="1">Sm domain-containing protein</fullName>
    </recommendedName>
</protein>
<dbReference type="PROSITE" id="PS52002">
    <property type="entry name" value="SM"/>
    <property type="match status" value="1"/>
</dbReference>
<gene>
    <name evidence="2" type="ORF">QR680_009357</name>
</gene>
<dbReference type="GO" id="GO:0071208">
    <property type="term" value="F:histone pre-mRNA DCP binding"/>
    <property type="evidence" value="ECO:0007669"/>
    <property type="project" value="TreeGrafter"/>
</dbReference>
<dbReference type="Gene3D" id="2.30.30.100">
    <property type="match status" value="1"/>
</dbReference>
<dbReference type="GO" id="GO:0071209">
    <property type="term" value="F:U7 snRNA binding"/>
    <property type="evidence" value="ECO:0007669"/>
    <property type="project" value="TreeGrafter"/>
</dbReference>
<dbReference type="EMBL" id="JAUCMV010000001">
    <property type="protein sequence ID" value="KAK0425745.1"/>
    <property type="molecule type" value="Genomic_DNA"/>
</dbReference>
<sequence length="113" mass="12911">MFPYVRGERIVSCQSLVCFLQAISGQKVVIELKNEVAVEGVLAICDCFMNLLVKNATVYRRRIKGLKPVQVEEVGIHARHIRFVHPLKHVDVLPLIRRSVNELVGRKKAKFTF</sequence>
<dbReference type="GO" id="GO:0016604">
    <property type="term" value="C:nuclear body"/>
    <property type="evidence" value="ECO:0007669"/>
    <property type="project" value="TreeGrafter"/>
</dbReference>
<feature type="domain" description="Sm" evidence="1">
    <location>
        <begin position="15"/>
        <end position="90"/>
    </location>
</feature>
<dbReference type="InterPro" id="IPR001163">
    <property type="entry name" value="Sm_dom_euk/arc"/>
</dbReference>
<reference evidence="2" key="1">
    <citation type="submission" date="2023-06" db="EMBL/GenBank/DDBJ databases">
        <title>Genomic analysis of the entomopathogenic nematode Steinernema hermaphroditum.</title>
        <authorList>
            <person name="Schwarz E.M."/>
            <person name="Heppert J.K."/>
            <person name="Baniya A."/>
            <person name="Schwartz H.T."/>
            <person name="Tan C.-H."/>
            <person name="Antoshechkin I."/>
            <person name="Sternberg P.W."/>
            <person name="Goodrich-Blair H."/>
            <person name="Dillman A.R."/>
        </authorList>
    </citation>
    <scope>NUCLEOTIDE SEQUENCE</scope>
    <source>
        <strain evidence="2">PS9179</strain>
        <tissue evidence="2">Whole animal</tissue>
    </source>
</reference>
<name>A0AA39ILA1_9BILA</name>
<dbReference type="AlphaFoldDB" id="A0AA39ILA1"/>
<dbReference type="SUPFAM" id="SSF50182">
    <property type="entry name" value="Sm-like ribonucleoproteins"/>
    <property type="match status" value="1"/>
</dbReference>
<keyword evidence="3" id="KW-1185">Reference proteome</keyword>
<evidence type="ECO:0000313" key="3">
    <source>
        <dbReference type="Proteomes" id="UP001175271"/>
    </source>
</evidence>
<evidence type="ECO:0000259" key="1">
    <source>
        <dbReference type="PROSITE" id="PS52002"/>
    </source>
</evidence>
<dbReference type="SMART" id="SM00651">
    <property type="entry name" value="Sm"/>
    <property type="match status" value="1"/>
</dbReference>
<dbReference type="InterPro" id="IPR047575">
    <property type="entry name" value="Sm"/>
</dbReference>
<dbReference type="GO" id="GO:0006398">
    <property type="term" value="P:mRNA 3'-end processing by stem-loop binding and cleavage"/>
    <property type="evidence" value="ECO:0007669"/>
    <property type="project" value="TreeGrafter"/>
</dbReference>
<dbReference type="InterPro" id="IPR052840">
    <property type="entry name" value="U7_snRNA_Sm-like"/>
</dbReference>